<evidence type="ECO:0000313" key="3">
    <source>
        <dbReference type="Proteomes" id="UP000244962"/>
    </source>
</evidence>
<comment type="caution">
    <text evidence="2">The sequence shown here is derived from an EMBL/GenBank/DDBJ whole genome shotgun (WGS) entry which is preliminary data.</text>
</comment>
<dbReference type="EMBL" id="QEFB01000013">
    <property type="protein sequence ID" value="PWC06526.1"/>
    <property type="molecule type" value="Genomic_DNA"/>
</dbReference>
<accession>A0A2U1TCC3</accession>
<organism evidence="2 3">
    <name type="scientific">Mycetocola zhujimingii</name>
    <dbReference type="NCBI Taxonomy" id="2079792"/>
    <lineage>
        <taxon>Bacteria</taxon>
        <taxon>Bacillati</taxon>
        <taxon>Actinomycetota</taxon>
        <taxon>Actinomycetes</taxon>
        <taxon>Micrococcales</taxon>
        <taxon>Microbacteriaceae</taxon>
        <taxon>Mycetocola</taxon>
    </lineage>
</organism>
<proteinExistence type="predicted"/>
<gene>
    <name evidence="2" type="ORF">DF223_11330</name>
</gene>
<feature type="chain" id="PRO_5015775848" evidence="1">
    <location>
        <begin position="33"/>
        <end position="672"/>
    </location>
</feature>
<reference evidence="3" key="1">
    <citation type="submission" date="2018-04" db="EMBL/GenBank/DDBJ databases">
        <authorList>
            <person name="Liu S."/>
            <person name="Wang Z."/>
            <person name="Li J."/>
        </authorList>
    </citation>
    <scope>NUCLEOTIDE SEQUENCE [LARGE SCALE GENOMIC DNA]</scope>
    <source>
        <strain evidence="3">622</strain>
    </source>
</reference>
<keyword evidence="1" id="KW-0732">Signal</keyword>
<keyword evidence="3" id="KW-1185">Reference proteome</keyword>
<evidence type="ECO:0000313" key="2">
    <source>
        <dbReference type="EMBL" id="PWC06526.1"/>
    </source>
</evidence>
<protein>
    <submittedName>
        <fullName evidence="2">Uncharacterized protein</fullName>
    </submittedName>
</protein>
<dbReference type="AlphaFoldDB" id="A0A2U1TCC3"/>
<sequence length="672" mass="69781">MVANSLVRRLAAVAASVVLIAGSIGLASPATADAPQLSNLSHLDFLLDDVTPADTAEHTTWRLAEEPALVMPWTYADARDGGTFERVGGGPLDPATGYWGQGAYNADDVARAAVVYLRHWTQFGDESSKQSAYELLRSTAYLQTASGPNAGNVVLWMQPDGTLNPSAEPVELPDPSDSGESYWLARSLWAFGEGFAAFQESDPEFAQFLSERLTLGVAALERQTLSRYGEYLTVDGVELPAWLITNGADASAEAVLGLSAYLNASPDDERVRDATSKLAEGIAALGSGDARNWPYGAVLPWAESRSIWHAWGSQMPAALTEASVVLADPVLLRPAVTDSAVFDPILLTAGGPDNGWNPAPVDRTQIAYGVDSRLQSLVAVSEAAGLPGLLDLASLFGSWYFGTNASGAAVYDPSTGVTFDGVAADGTVNRNSGAESTIHGQLSMLALDANPELRDRTLGLTTVVSREGATVVEAESATSTTGKVVTPESTWTGESQYSGSGYLELSRGRSATFSLGSATAARLITPVVFSAANGKASSLWRSGYVPLGLLKHGVGAQGVTAVPGALLPQSLPIAAPSRSTTVSVTAVTGPVKVDALIVRPLFSRLKFAGPSRSTELVHSASAVTQRVSVNAGGGAGTLTSYDSRGVVVAEHSISGVAQISVKPGGFAIVTKG</sequence>
<evidence type="ECO:0000256" key="1">
    <source>
        <dbReference type="SAM" id="SignalP"/>
    </source>
</evidence>
<feature type="signal peptide" evidence="1">
    <location>
        <begin position="1"/>
        <end position="32"/>
    </location>
</feature>
<dbReference type="Proteomes" id="UP000244962">
    <property type="component" value="Unassembled WGS sequence"/>
</dbReference>
<name>A0A2U1TCC3_9MICO</name>